<proteinExistence type="predicted"/>
<dbReference type="Proteomes" id="UP000663760">
    <property type="component" value="Chromosome 4"/>
</dbReference>
<name>A0A7I8KCL5_SPIIN</name>
<sequence>MNRNMHLPPCPLSLSLLSPAHII</sequence>
<reference evidence="1" key="1">
    <citation type="submission" date="2020-02" db="EMBL/GenBank/DDBJ databases">
        <authorList>
            <person name="Scholz U."/>
            <person name="Mascher M."/>
            <person name="Fiebig A."/>
        </authorList>
    </citation>
    <scope>NUCLEOTIDE SEQUENCE</scope>
</reference>
<accession>A0A7I8KCL5</accession>
<gene>
    <name evidence="1" type="ORF">SI8410_04005883</name>
</gene>
<organism evidence="1 2">
    <name type="scientific">Spirodela intermedia</name>
    <name type="common">Intermediate duckweed</name>
    <dbReference type="NCBI Taxonomy" id="51605"/>
    <lineage>
        <taxon>Eukaryota</taxon>
        <taxon>Viridiplantae</taxon>
        <taxon>Streptophyta</taxon>
        <taxon>Embryophyta</taxon>
        <taxon>Tracheophyta</taxon>
        <taxon>Spermatophyta</taxon>
        <taxon>Magnoliopsida</taxon>
        <taxon>Liliopsida</taxon>
        <taxon>Araceae</taxon>
        <taxon>Lemnoideae</taxon>
        <taxon>Spirodela</taxon>
    </lineage>
</organism>
<keyword evidence="2" id="KW-1185">Reference proteome</keyword>
<dbReference type="AlphaFoldDB" id="A0A7I8KCL5"/>
<protein>
    <submittedName>
        <fullName evidence="1">Uncharacterized protein</fullName>
    </submittedName>
</protein>
<dbReference type="EMBL" id="LR746267">
    <property type="protein sequence ID" value="CAA7395222.1"/>
    <property type="molecule type" value="Genomic_DNA"/>
</dbReference>
<evidence type="ECO:0000313" key="2">
    <source>
        <dbReference type="Proteomes" id="UP000663760"/>
    </source>
</evidence>
<evidence type="ECO:0000313" key="1">
    <source>
        <dbReference type="EMBL" id="CAA7395222.1"/>
    </source>
</evidence>